<dbReference type="InterPro" id="IPR050900">
    <property type="entry name" value="Transposase_IS3/IS150/IS904"/>
</dbReference>
<dbReference type="Pfam" id="PF13333">
    <property type="entry name" value="rve_2"/>
    <property type="match status" value="1"/>
</dbReference>
<name>A0AJ52_LISW6</name>
<dbReference type="Pfam" id="PF13276">
    <property type="entry name" value="HTH_21"/>
    <property type="match status" value="1"/>
</dbReference>
<dbReference type="GO" id="GO:0015074">
    <property type="term" value="P:DNA integration"/>
    <property type="evidence" value="ECO:0007669"/>
    <property type="project" value="InterPro"/>
</dbReference>
<dbReference type="InterPro" id="IPR025948">
    <property type="entry name" value="HTH-like_dom"/>
</dbReference>
<evidence type="ECO:0000313" key="4">
    <source>
        <dbReference type="EMBL" id="CAK21605.1"/>
    </source>
</evidence>
<dbReference type="PANTHER" id="PTHR46889">
    <property type="entry name" value="TRANSPOSASE INSF FOR INSERTION SEQUENCE IS3B-RELATED"/>
    <property type="match status" value="1"/>
</dbReference>
<dbReference type="KEGG" id="lwe:lwe2187"/>
<dbReference type="InterPro" id="IPR012337">
    <property type="entry name" value="RNaseH-like_sf"/>
</dbReference>
<dbReference type="HOGENOM" id="CLU_027402_4_3_9"/>
<evidence type="ECO:0000256" key="1">
    <source>
        <dbReference type="ARBA" id="ARBA00002286"/>
    </source>
</evidence>
<evidence type="ECO:0000313" key="3">
    <source>
        <dbReference type="EMBL" id="CAK21034.1"/>
    </source>
</evidence>
<dbReference type="STRING" id="386043.lwe1616"/>
<dbReference type="Gene3D" id="3.30.420.10">
    <property type="entry name" value="Ribonuclease H-like superfamily/Ribonuclease H"/>
    <property type="match status" value="1"/>
</dbReference>
<dbReference type="eggNOG" id="COG2801">
    <property type="taxonomic scope" value="Bacteria"/>
</dbReference>
<dbReference type="PROSITE" id="PS50994">
    <property type="entry name" value="INTEGRASE"/>
    <property type="match status" value="1"/>
</dbReference>
<evidence type="ECO:0000259" key="2">
    <source>
        <dbReference type="PROSITE" id="PS50994"/>
    </source>
</evidence>
<dbReference type="EMBL" id="AM263198">
    <property type="protein sequence ID" value="CAK21034.1"/>
    <property type="molecule type" value="Genomic_DNA"/>
</dbReference>
<dbReference type="PANTHER" id="PTHR46889:SF4">
    <property type="entry name" value="TRANSPOSASE INSO FOR INSERTION SEQUENCE ELEMENT IS911B-RELATED"/>
    <property type="match status" value="1"/>
</dbReference>
<protein>
    <submittedName>
        <fullName evidence="4">Transposase putative</fullName>
    </submittedName>
    <submittedName>
        <fullName evidence="3">Transposase, putative</fullName>
    </submittedName>
</protein>
<dbReference type="InterPro" id="IPR036397">
    <property type="entry name" value="RNaseH_sf"/>
</dbReference>
<dbReference type="InterPro" id="IPR001584">
    <property type="entry name" value="Integrase_cat-core"/>
</dbReference>
<reference evidence="3 5" key="1">
    <citation type="journal article" date="2006" name="J. Bacteriol.">
        <title>Whole-genome sequence of Listeria welshimeri reveals common steps in genome reduction with Listeria innocua as compared to Listeria monocytogenes.</title>
        <authorList>
            <person name="Hain T."/>
            <person name="Steinweg C."/>
            <person name="Kuenne C.T."/>
            <person name="Billion A."/>
            <person name="Ghai R."/>
            <person name="Chatterjee S.S."/>
            <person name="Domann E."/>
            <person name="Kaerst U."/>
            <person name="Goesmann A."/>
            <person name="Bekel T."/>
            <person name="Bartels D."/>
            <person name="Kaiser O."/>
            <person name="Meyer F."/>
            <person name="Puehler A."/>
            <person name="Weisshaar B."/>
            <person name="Wehland J."/>
            <person name="Liang C."/>
            <person name="Dandekar T."/>
            <person name="Lampidis R."/>
            <person name="Kreft J."/>
            <person name="Goebel W."/>
            <person name="Chakraborty T."/>
        </authorList>
    </citation>
    <scope>NUCLEOTIDE SEQUENCE [LARGE SCALE GENOMIC DNA]</scope>
    <source>
        <strain evidence="5">ATCC 35897 / DSM 20650 / CIP 8149 / NCTC 11857 / SLCC 5334 / V8</strain>
        <strain evidence="3">SLCC5334</strain>
    </source>
</reference>
<dbReference type="AlphaFoldDB" id="A0AJ52"/>
<dbReference type="SUPFAM" id="SSF53098">
    <property type="entry name" value="Ribonuclease H-like"/>
    <property type="match status" value="1"/>
</dbReference>
<evidence type="ECO:0000313" key="5">
    <source>
        <dbReference type="Proteomes" id="UP000000779"/>
    </source>
</evidence>
<comment type="function">
    <text evidence="1">Involved in the transposition of the insertion sequence.</text>
</comment>
<organism evidence="3 5">
    <name type="scientific">Listeria welshimeri serovar 6b (strain ATCC 35897 / DSM 20650 / CCUG 15529 / CIP 8149 / NCTC 11857 / SLCC 5334 / V8)</name>
    <dbReference type="NCBI Taxonomy" id="386043"/>
    <lineage>
        <taxon>Bacteria</taxon>
        <taxon>Bacillati</taxon>
        <taxon>Bacillota</taxon>
        <taxon>Bacilli</taxon>
        <taxon>Bacillales</taxon>
        <taxon>Listeriaceae</taxon>
        <taxon>Listeria</taxon>
    </lineage>
</organism>
<accession>A0AJ52</accession>
<dbReference type="GO" id="GO:0003676">
    <property type="term" value="F:nucleic acid binding"/>
    <property type="evidence" value="ECO:0007669"/>
    <property type="project" value="InterPro"/>
</dbReference>
<dbReference type="InterPro" id="IPR048020">
    <property type="entry name" value="Transpos_IS3"/>
</dbReference>
<dbReference type="KEGG" id="lwe:lwe1616"/>
<dbReference type="Proteomes" id="UP000000779">
    <property type="component" value="Chromosome"/>
</dbReference>
<dbReference type="NCBIfam" id="NF033516">
    <property type="entry name" value="transpos_IS3"/>
    <property type="match status" value="1"/>
</dbReference>
<proteinExistence type="predicted"/>
<dbReference type="EMBL" id="AM263198">
    <property type="protein sequence ID" value="CAK21605.1"/>
    <property type="molecule type" value="Genomic_DNA"/>
</dbReference>
<feature type="domain" description="Integrase catalytic" evidence="2">
    <location>
        <begin position="92"/>
        <end position="264"/>
    </location>
</feature>
<sequence>MYWQKHLNRENPTEEVENELKAIRQAHPNYGYRRMTQELKRRGFQINKKKVQRLIQKLRLQVQSFTRKSRKYNSYRGNVGKTAKNLVKRHFYTAIPHQKITTDTTEFKYVETDSSGILRQKKMYLNPFMDLYNSEIISYTISERPTAQAIMTGLEESIKQTSDCPYRRTFHSDQGWAYQMTAYSSALKKHRIFQSMSRKGNCLDNSPMENFFGLLKQEIYYGKIYSNYHELKQAIKNYIHYYNQYRMKEKLHWQSPIEFRKNQLLIAQK</sequence>
<gene>
    <name evidence="3" type="ordered locus">lwe1616</name>
    <name evidence="4" type="ordered locus">lwe2187</name>
</gene>
<dbReference type="Pfam" id="PF00665">
    <property type="entry name" value="rve"/>
    <property type="match status" value="1"/>
</dbReference>